<dbReference type="Pfam" id="PF00672">
    <property type="entry name" value="HAMP"/>
    <property type="match status" value="1"/>
</dbReference>
<reference evidence="9 10" key="1">
    <citation type="submission" date="2011-10" db="EMBL/GenBank/DDBJ databases">
        <title>The Improved High-Quality Draft genome of Leptonema illini DSM 21528.</title>
        <authorList>
            <consortium name="US DOE Joint Genome Institute (JGI-PGF)"/>
            <person name="Lucas S."/>
            <person name="Copeland A."/>
            <person name="Lapidus A."/>
            <person name="Glavina del Rio T."/>
            <person name="Dalin E."/>
            <person name="Tice H."/>
            <person name="Bruce D."/>
            <person name="Goodwin L."/>
            <person name="Pitluck S."/>
            <person name="Peters L."/>
            <person name="Mikhailova N."/>
            <person name="Held B."/>
            <person name="Kyrpides N."/>
            <person name="Mavromatis K."/>
            <person name="Ivanova N."/>
            <person name="Markowitz V."/>
            <person name="Cheng J.-F."/>
            <person name="Hugenholtz P."/>
            <person name="Woyke T."/>
            <person name="Wu D."/>
            <person name="Gronow S."/>
            <person name="Wellnitz S."/>
            <person name="Brambilla E.-M."/>
            <person name="Klenk H.-P."/>
            <person name="Eisen J.A."/>
        </authorList>
    </citation>
    <scope>NUCLEOTIDE SEQUENCE [LARGE SCALE GENOMIC DNA]</scope>
    <source>
        <strain evidence="9 10">DSM 21528</strain>
    </source>
</reference>
<dbReference type="PROSITE" id="PS50885">
    <property type="entry name" value="HAMP"/>
    <property type="match status" value="1"/>
</dbReference>
<evidence type="ECO:0000259" key="8">
    <source>
        <dbReference type="PROSITE" id="PS50885"/>
    </source>
</evidence>
<organism evidence="9 10">
    <name type="scientific">Leptonema illini DSM 21528</name>
    <dbReference type="NCBI Taxonomy" id="929563"/>
    <lineage>
        <taxon>Bacteria</taxon>
        <taxon>Pseudomonadati</taxon>
        <taxon>Spirochaetota</taxon>
        <taxon>Spirochaetia</taxon>
        <taxon>Leptospirales</taxon>
        <taxon>Leptospiraceae</taxon>
        <taxon>Leptonema</taxon>
    </lineage>
</organism>
<dbReference type="CDD" id="cd11386">
    <property type="entry name" value="MCP_signal"/>
    <property type="match status" value="1"/>
</dbReference>
<feature type="domain" description="Methyl-accepting transducer" evidence="7">
    <location>
        <begin position="312"/>
        <end position="527"/>
    </location>
</feature>
<evidence type="ECO:0000256" key="2">
    <source>
        <dbReference type="ARBA" id="ARBA00029447"/>
    </source>
</evidence>
<name>H2CLQ6_9LEPT</name>
<keyword evidence="3" id="KW-0807">Transducer</keyword>
<evidence type="ECO:0000313" key="9">
    <source>
        <dbReference type="EMBL" id="EHQ04667.1"/>
    </source>
</evidence>
<evidence type="ECO:0000256" key="4">
    <source>
        <dbReference type="SAM" id="Coils"/>
    </source>
</evidence>
<dbReference type="HOGENOM" id="CLU_000445_107_16_12"/>
<dbReference type="SUPFAM" id="SSF58104">
    <property type="entry name" value="Methyl-accepting chemotaxis protein (MCP) signaling domain"/>
    <property type="match status" value="1"/>
</dbReference>
<keyword evidence="6" id="KW-0472">Membrane</keyword>
<feature type="compositionally biased region" description="Basic and acidic residues" evidence="5">
    <location>
        <begin position="568"/>
        <end position="589"/>
    </location>
</feature>
<dbReference type="GO" id="GO:0005886">
    <property type="term" value="C:plasma membrane"/>
    <property type="evidence" value="ECO:0007669"/>
    <property type="project" value="TreeGrafter"/>
</dbReference>
<keyword evidence="6" id="KW-1133">Transmembrane helix</keyword>
<evidence type="ECO:0000256" key="6">
    <source>
        <dbReference type="SAM" id="Phobius"/>
    </source>
</evidence>
<evidence type="ECO:0000256" key="1">
    <source>
        <dbReference type="ARBA" id="ARBA00022500"/>
    </source>
</evidence>
<dbReference type="STRING" id="183.GCA_002009735_03700"/>
<dbReference type="AlphaFoldDB" id="H2CLQ6"/>
<feature type="region of interest" description="Disordered" evidence="5">
    <location>
        <begin position="327"/>
        <end position="364"/>
    </location>
</feature>
<dbReference type="Gene3D" id="1.10.287.950">
    <property type="entry name" value="Methyl-accepting chemotaxis protein"/>
    <property type="match status" value="1"/>
</dbReference>
<feature type="region of interest" description="Disordered" evidence="5">
    <location>
        <begin position="550"/>
        <end position="589"/>
    </location>
</feature>
<dbReference type="PANTHER" id="PTHR43531:SF11">
    <property type="entry name" value="METHYL-ACCEPTING CHEMOTAXIS PROTEIN 3"/>
    <property type="match status" value="1"/>
</dbReference>
<keyword evidence="6" id="KW-0812">Transmembrane</keyword>
<dbReference type="EMBL" id="JH597775">
    <property type="protein sequence ID" value="EHQ04667.1"/>
    <property type="molecule type" value="Genomic_DNA"/>
</dbReference>
<protein>
    <submittedName>
        <fullName evidence="9">Methyl-accepting chemotaxis sensory transducer</fullName>
    </submittedName>
</protein>
<dbReference type="InterPro" id="IPR047347">
    <property type="entry name" value="YvaQ-like_sensor"/>
</dbReference>
<feature type="coiled-coil region" evidence="4">
    <location>
        <begin position="86"/>
        <end position="113"/>
    </location>
</feature>
<evidence type="ECO:0000313" key="10">
    <source>
        <dbReference type="Proteomes" id="UP000005737"/>
    </source>
</evidence>
<dbReference type="CDD" id="cd06225">
    <property type="entry name" value="HAMP"/>
    <property type="match status" value="1"/>
</dbReference>
<dbReference type="PANTHER" id="PTHR43531">
    <property type="entry name" value="PROTEIN ICFG"/>
    <property type="match status" value="1"/>
</dbReference>
<dbReference type="InterPro" id="IPR004090">
    <property type="entry name" value="Chemotax_Me-accpt_rcpt"/>
</dbReference>
<dbReference type="Proteomes" id="UP000005737">
    <property type="component" value="Unassembled WGS sequence"/>
</dbReference>
<dbReference type="Gene3D" id="6.10.340.10">
    <property type="match status" value="1"/>
</dbReference>
<dbReference type="GO" id="GO:0006935">
    <property type="term" value="P:chemotaxis"/>
    <property type="evidence" value="ECO:0007669"/>
    <property type="project" value="UniProtKB-KW"/>
</dbReference>
<dbReference type="InterPro" id="IPR004089">
    <property type="entry name" value="MCPsignal_dom"/>
</dbReference>
<dbReference type="GO" id="GO:0004888">
    <property type="term" value="F:transmembrane signaling receptor activity"/>
    <property type="evidence" value="ECO:0007669"/>
    <property type="project" value="InterPro"/>
</dbReference>
<dbReference type="CDD" id="cd19411">
    <property type="entry name" value="MCP2201-like_sensor"/>
    <property type="match status" value="1"/>
</dbReference>
<dbReference type="Pfam" id="PF12729">
    <property type="entry name" value="4HB_MCP_1"/>
    <property type="match status" value="1"/>
</dbReference>
<dbReference type="SMART" id="SM00304">
    <property type="entry name" value="HAMP"/>
    <property type="match status" value="1"/>
</dbReference>
<dbReference type="InterPro" id="IPR003660">
    <property type="entry name" value="HAMP_dom"/>
</dbReference>
<feature type="transmembrane region" description="Helical" evidence="6">
    <location>
        <begin position="196"/>
        <end position="218"/>
    </location>
</feature>
<feature type="coiled-coil region" evidence="4">
    <location>
        <begin position="498"/>
        <end position="536"/>
    </location>
</feature>
<dbReference type="GO" id="GO:0007165">
    <property type="term" value="P:signal transduction"/>
    <property type="evidence" value="ECO:0007669"/>
    <property type="project" value="UniProtKB-KW"/>
</dbReference>
<sequence length="589" mass="64329">MRWLNNIKIGPRLIVSFLIVVGLAGLVGFVGVNAASTLNQVSVDIFNIQFAGLSRMKQVNIALNDSQRQVRAVLIEDDASRQAFNIGRMRQALDEMEENLKAYEKLIVKEEEHRIYDEIMNQMPDYRKNLETMISLRQKNGDEGDEMAWDFYNKNMHESLLAMEKKVVELVGMNETQAQDALKNANETYENARNTIILTAGVALALGLGLGLMLTFSITRPLGMVVKAAEQVALGDVNIELEDRARDETGMLARAMKKMIDATRSIVNDAEKMAAGDMTIDVLVRSEKDALGHSLSDMVARVGEVISGVLSGTANIASASEQVSSTSQTLSQGANEQAASVEETSSSLEEMSGTITQNADNSRQTEQLATKMVKDANEGGDAVKQAVQAMKDIAERIATVEDIAYQTNLLALNAAIEAARAGEHGMGFAVVANEVRKLAERSQSYAGEISNFAKNSVNVAERAGTLISEIIPSILKISDLIREISAASEEQKQGVDQINSAMGQLDRVTQQNASASEELSSMAEELTGQAQDLQKLVQFFRVKNMESVVRKGEQAAQSSHRGVKVARMKNEEGRSGKPEPIDESKFDRF</sequence>
<keyword evidence="4" id="KW-0175">Coiled coil</keyword>
<dbReference type="SMART" id="SM00283">
    <property type="entry name" value="MA"/>
    <property type="match status" value="1"/>
</dbReference>
<feature type="domain" description="HAMP" evidence="8">
    <location>
        <begin position="216"/>
        <end position="268"/>
    </location>
</feature>
<dbReference type="InterPro" id="IPR051310">
    <property type="entry name" value="MCP_chemotaxis"/>
</dbReference>
<accession>H2CLQ6</accession>
<evidence type="ECO:0000256" key="5">
    <source>
        <dbReference type="SAM" id="MobiDB-lite"/>
    </source>
</evidence>
<evidence type="ECO:0000259" key="7">
    <source>
        <dbReference type="PROSITE" id="PS50111"/>
    </source>
</evidence>
<keyword evidence="1" id="KW-0145">Chemotaxis</keyword>
<comment type="similarity">
    <text evidence="2">Belongs to the methyl-accepting chemotaxis (MCP) protein family.</text>
</comment>
<keyword evidence="10" id="KW-1185">Reference proteome</keyword>
<gene>
    <name evidence="9" type="ORF">Lepil_4189</name>
</gene>
<dbReference type="PROSITE" id="PS50111">
    <property type="entry name" value="CHEMOTAXIS_TRANSDUC_2"/>
    <property type="match status" value="1"/>
</dbReference>
<dbReference type="Pfam" id="PF00015">
    <property type="entry name" value="MCPsignal"/>
    <property type="match status" value="1"/>
</dbReference>
<evidence type="ECO:0000256" key="3">
    <source>
        <dbReference type="PROSITE-ProRule" id="PRU00284"/>
    </source>
</evidence>
<dbReference type="PRINTS" id="PR00260">
    <property type="entry name" value="CHEMTRNSDUCR"/>
</dbReference>
<dbReference type="InterPro" id="IPR024478">
    <property type="entry name" value="HlyB_4HB_MCP"/>
</dbReference>
<proteinExistence type="inferred from homology"/>